<protein>
    <submittedName>
        <fullName evidence="4">Aryl-sulfate sulfotransferase</fullName>
    </submittedName>
</protein>
<feature type="chain" id="PRO_5026293669" evidence="2">
    <location>
        <begin position="26"/>
        <end position="596"/>
    </location>
</feature>
<accession>A0A6H1UK03</accession>
<feature type="domain" description="Arylsulfotransferase N-terminal" evidence="3">
    <location>
        <begin position="40"/>
        <end position="126"/>
    </location>
</feature>
<dbReference type="PANTHER" id="PTHR35340">
    <property type="entry name" value="PQQ ENZYME REPEAT PROTEIN-RELATED"/>
    <property type="match status" value="1"/>
</dbReference>
<keyword evidence="2" id="KW-0732">Signal</keyword>
<dbReference type="PANTHER" id="PTHR35340:SF10">
    <property type="entry name" value="CYTOPLASMIC PROTEIN"/>
    <property type="match status" value="1"/>
</dbReference>
<dbReference type="InterPro" id="IPR010262">
    <property type="entry name" value="Arylsulfotransferase_bact"/>
</dbReference>
<dbReference type="InterPro" id="IPR035391">
    <property type="entry name" value="Arylsulfotran_N"/>
</dbReference>
<feature type="signal peptide" evidence="2">
    <location>
        <begin position="1"/>
        <end position="25"/>
    </location>
</feature>
<evidence type="ECO:0000256" key="2">
    <source>
        <dbReference type="SAM" id="SignalP"/>
    </source>
</evidence>
<dbReference type="Pfam" id="PF05935">
    <property type="entry name" value="Arylsulfotrans"/>
    <property type="match status" value="1"/>
</dbReference>
<dbReference type="RefSeq" id="WP_168661800.1">
    <property type="nucleotide sequence ID" value="NZ_CP051180.1"/>
</dbReference>
<evidence type="ECO:0000256" key="1">
    <source>
        <dbReference type="SAM" id="MobiDB-lite"/>
    </source>
</evidence>
<dbReference type="KEGG" id="fes:HER31_15215"/>
<proteinExistence type="predicted"/>
<keyword evidence="5" id="KW-1185">Reference proteome</keyword>
<sequence length="596" mass="66425">MKKSVVSLVTVATLAGLGLTATVNAAGYPPAPAVGELGAVIVNPYDNAPLTAVILRDGAELSDVHVTVQGKGHKGVDIEYDVGKTSILTHDGIPVWGMYANHENKVTIEFTKDGKKFEENYKILTGSLTNHYIDNRSQSIMQPVDVKKVDKQFKDRLYLVNSSTNTFHGSDMHWSGQKPQNAHPLDPSPATGSASFEAAPMTYMIDTQGEYRWWLNQDATYEGYDRNMDSRGYLMGLSETKDGTFVFVQGQSWGEVDMLGRVITFKRLPGGYVDGSHEARYTANDTILIRAGKANYKREDGQHVHTVRDQVIEIDRQGNLIEAWDFNKILDPLRDDLLGALDQGAVCLNVDLNHVGETAELEPDTPFGDALGVGPGRNWAHINSIEYDPKDDAIIVSLRHQGVVKVGRDMEVKWIQAPDVGWGELSDKVLTPVDNEGNKLNCKGATCEGTDFDWTYTQHTAWLSPKGTLTVFDNGDGRNLEQPAMPTMKYSRFVEYKIDEDKGTIEQIWEYGKEKGYDWYSPVTSITEYRADRNTMFNFSGSIDLFKPGPTPTVGKLTEIDYDSKEIMVEIDVRTDKPHKPHYRALIINPNSVFAK</sequence>
<reference evidence="4 5" key="1">
    <citation type="submission" date="2020-04" db="EMBL/GenBank/DDBJ databases">
        <title>Ferrimonas sp. S7 isolated from sea water.</title>
        <authorList>
            <person name="Bae S.S."/>
            <person name="Baek K."/>
        </authorList>
    </citation>
    <scope>NUCLEOTIDE SEQUENCE [LARGE SCALE GENOMIC DNA]</scope>
    <source>
        <strain evidence="4 5">S7</strain>
    </source>
</reference>
<dbReference type="EMBL" id="CP051180">
    <property type="protein sequence ID" value="QIZ78132.1"/>
    <property type="molecule type" value="Genomic_DNA"/>
</dbReference>
<keyword evidence="4" id="KW-0808">Transferase</keyword>
<dbReference type="Gene3D" id="2.60.40.3100">
    <property type="entry name" value="Arylsulphate sulphotransferase monomer, N-terminal domain"/>
    <property type="match status" value="1"/>
</dbReference>
<dbReference type="GO" id="GO:0004062">
    <property type="term" value="F:aryl sulfotransferase activity"/>
    <property type="evidence" value="ECO:0007669"/>
    <property type="project" value="InterPro"/>
</dbReference>
<gene>
    <name evidence="4" type="ORF">HER31_15215</name>
</gene>
<evidence type="ECO:0000259" key="3">
    <source>
        <dbReference type="Pfam" id="PF17425"/>
    </source>
</evidence>
<dbReference type="AlphaFoldDB" id="A0A6H1UK03"/>
<dbReference type="Proteomes" id="UP000501602">
    <property type="component" value="Chromosome"/>
</dbReference>
<evidence type="ECO:0000313" key="4">
    <source>
        <dbReference type="EMBL" id="QIZ78132.1"/>
    </source>
</evidence>
<dbReference type="InterPro" id="IPR038477">
    <property type="entry name" value="ASST_N_sf"/>
</dbReference>
<dbReference type="InterPro" id="IPR053143">
    <property type="entry name" value="Arylsulfate_ST"/>
</dbReference>
<name>A0A6H1UK03_9GAMM</name>
<evidence type="ECO:0000313" key="5">
    <source>
        <dbReference type="Proteomes" id="UP000501602"/>
    </source>
</evidence>
<dbReference type="Pfam" id="PF17425">
    <property type="entry name" value="Arylsulfotran_N"/>
    <property type="match status" value="1"/>
</dbReference>
<organism evidence="4 5">
    <name type="scientific">Ferrimonas lipolytica</name>
    <dbReference type="NCBI Taxonomy" id="2724191"/>
    <lineage>
        <taxon>Bacteria</taxon>
        <taxon>Pseudomonadati</taxon>
        <taxon>Pseudomonadota</taxon>
        <taxon>Gammaproteobacteria</taxon>
        <taxon>Alteromonadales</taxon>
        <taxon>Ferrimonadaceae</taxon>
        <taxon>Ferrimonas</taxon>
    </lineage>
</organism>
<feature type="region of interest" description="Disordered" evidence="1">
    <location>
        <begin position="169"/>
        <end position="192"/>
    </location>
</feature>